<name>A0A5A7NCA3_9PROT</name>
<sequence length="60" mass="6789">MAQPHLMAARSSAHKASDIAARLKDEKIFVSNRGDWIRIAPHLWIDDQDEAHLDEALGRL</sequence>
<evidence type="ECO:0008006" key="3">
    <source>
        <dbReference type="Google" id="ProtNLM"/>
    </source>
</evidence>
<proteinExistence type="predicted"/>
<organism evidence="1 2">
    <name type="scientific">Iodidimonas nitroreducens</name>
    <dbReference type="NCBI Taxonomy" id="1236968"/>
    <lineage>
        <taxon>Bacteria</taxon>
        <taxon>Pseudomonadati</taxon>
        <taxon>Pseudomonadota</taxon>
        <taxon>Alphaproteobacteria</taxon>
        <taxon>Iodidimonadales</taxon>
        <taxon>Iodidimonadaceae</taxon>
        <taxon>Iodidimonas</taxon>
    </lineage>
</organism>
<dbReference type="SUPFAM" id="SSF53383">
    <property type="entry name" value="PLP-dependent transferases"/>
    <property type="match status" value="1"/>
</dbReference>
<comment type="caution">
    <text evidence="1">The sequence shown here is derived from an EMBL/GenBank/DDBJ whole genome shotgun (WGS) entry which is preliminary data.</text>
</comment>
<dbReference type="Proteomes" id="UP000324996">
    <property type="component" value="Unassembled WGS sequence"/>
</dbReference>
<evidence type="ECO:0000313" key="2">
    <source>
        <dbReference type="Proteomes" id="UP000324996"/>
    </source>
</evidence>
<dbReference type="AlphaFoldDB" id="A0A5A7NCA3"/>
<dbReference type="InterPro" id="IPR015424">
    <property type="entry name" value="PyrdxlP-dep_Trfase"/>
</dbReference>
<gene>
    <name evidence="1" type="ORF">JCM17846_29170</name>
</gene>
<protein>
    <recommendedName>
        <fullName evidence="3">Aminotransferase class V domain-containing protein</fullName>
    </recommendedName>
</protein>
<keyword evidence="2" id="KW-1185">Reference proteome</keyword>
<evidence type="ECO:0000313" key="1">
    <source>
        <dbReference type="EMBL" id="GER05235.1"/>
    </source>
</evidence>
<reference evidence="1 2" key="1">
    <citation type="submission" date="2019-09" db="EMBL/GenBank/DDBJ databases">
        <title>NBRP : Genome information of microbial organism related human and environment.</title>
        <authorList>
            <person name="Hattori M."/>
            <person name="Oshima K."/>
            <person name="Inaba H."/>
            <person name="Suda W."/>
            <person name="Sakamoto M."/>
            <person name="Iino T."/>
            <person name="Kitahara M."/>
            <person name="Oshida Y."/>
            <person name="Iida T."/>
            <person name="Kudo T."/>
            <person name="Itoh T."/>
            <person name="Ohkuma M."/>
        </authorList>
    </citation>
    <scope>NUCLEOTIDE SEQUENCE [LARGE SCALE GENOMIC DNA]</scope>
    <source>
        <strain evidence="1 2">Q-1</strain>
    </source>
</reference>
<accession>A0A5A7NCA3</accession>
<dbReference type="EMBL" id="BKCN01000020">
    <property type="protein sequence ID" value="GER05235.1"/>
    <property type="molecule type" value="Genomic_DNA"/>
</dbReference>